<evidence type="ECO:0000313" key="1">
    <source>
        <dbReference type="EMBL" id="AFZ10953.1"/>
    </source>
</evidence>
<sequence>MLKARGFNPPLTLRPFYDGDIIKGEIEKLRVHKKIKSRETLSRFPHFLVSIFYSPLHHSWGATIYSQSRASVPKEGIPKGTISKGAVGAVINIRKSELEIAFAVSIK</sequence>
<protein>
    <submittedName>
        <fullName evidence="1">Uncharacterized protein</fullName>
    </submittedName>
</protein>
<reference evidence="1 2" key="1">
    <citation type="submission" date="2012-05" db="EMBL/GenBank/DDBJ databases">
        <title>Finished plasmid 4 of genome of Oscillatoria sp. PCC 7112.</title>
        <authorList>
            <consortium name="US DOE Joint Genome Institute"/>
            <person name="Gugger M."/>
            <person name="Coursin T."/>
            <person name="Rippka R."/>
            <person name="Tandeau De Marsac N."/>
            <person name="Huntemann M."/>
            <person name="Wei C.-L."/>
            <person name="Han J."/>
            <person name="Detter J.C."/>
            <person name="Han C."/>
            <person name="Tapia R."/>
            <person name="Davenport K."/>
            <person name="Daligault H."/>
            <person name="Erkkila T."/>
            <person name="Gu W."/>
            <person name="Munk A.C.C."/>
            <person name="Teshima H."/>
            <person name="Xu Y."/>
            <person name="Chain P."/>
            <person name="Chen A."/>
            <person name="Krypides N."/>
            <person name="Mavromatis K."/>
            <person name="Markowitz V."/>
            <person name="Szeto E."/>
            <person name="Ivanova N."/>
            <person name="Mikhailova N."/>
            <person name="Ovchinnikova G."/>
            <person name="Pagani I."/>
            <person name="Pati A."/>
            <person name="Goodwin L."/>
            <person name="Peters L."/>
            <person name="Pitluck S."/>
            <person name="Woyke T."/>
            <person name="Kerfeld C."/>
        </authorList>
    </citation>
    <scope>NUCLEOTIDE SEQUENCE [LARGE SCALE GENOMIC DNA]</scope>
    <source>
        <strain evidence="1 2">PCC 7112</strain>
        <plasmid evidence="1 2">pOSC7112.04</plasmid>
    </source>
</reference>
<geneLocation type="plasmid" evidence="1 2">
    <name>pOSC7112.04</name>
</geneLocation>
<gene>
    <name evidence="1" type="ORF">Osc7112_6872</name>
</gene>
<dbReference type="AlphaFoldDB" id="K9VSA9"/>
<keyword evidence="1" id="KW-0614">Plasmid</keyword>
<name>K9VSA9_9CYAN</name>
<proteinExistence type="predicted"/>
<dbReference type="Proteomes" id="UP000010478">
    <property type="component" value="Plasmid pOSC7112.04"/>
</dbReference>
<dbReference type="EMBL" id="CP003618">
    <property type="protein sequence ID" value="AFZ10953.1"/>
    <property type="molecule type" value="Genomic_DNA"/>
</dbReference>
<keyword evidence="2" id="KW-1185">Reference proteome</keyword>
<dbReference type="HOGENOM" id="CLU_2207391_0_0_3"/>
<dbReference type="KEGG" id="oni:Osc7112_6872"/>
<organism evidence="1 2">
    <name type="scientific">Phormidium nigroviride PCC 7112</name>
    <dbReference type="NCBI Taxonomy" id="179408"/>
    <lineage>
        <taxon>Bacteria</taxon>
        <taxon>Bacillati</taxon>
        <taxon>Cyanobacteriota</taxon>
        <taxon>Cyanophyceae</taxon>
        <taxon>Oscillatoriophycideae</taxon>
        <taxon>Oscillatoriales</taxon>
        <taxon>Oscillatoriaceae</taxon>
        <taxon>Phormidium</taxon>
    </lineage>
</organism>
<evidence type="ECO:0000313" key="2">
    <source>
        <dbReference type="Proteomes" id="UP000010478"/>
    </source>
</evidence>
<accession>K9VSA9</accession>